<dbReference type="PANTHER" id="PTHR42749:SF1">
    <property type="entry name" value="CELL SHAPE-DETERMINING PROTEIN MREB"/>
    <property type="match status" value="1"/>
</dbReference>
<feature type="binding site" evidence="6">
    <location>
        <begin position="165"/>
        <end position="167"/>
    </location>
    <ligand>
        <name>ATP</name>
        <dbReference type="ChEBI" id="CHEBI:30616"/>
    </ligand>
</feature>
<feature type="binding site" evidence="6">
    <location>
        <begin position="22"/>
        <end position="24"/>
    </location>
    <ligand>
        <name>ATP</name>
        <dbReference type="ChEBI" id="CHEBI:30616"/>
    </ligand>
</feature>
<feature type="binding site" evidence="6">
    <location>
        <begin position="213"/>
        <end position="216"/>
    </location>
    <ligand>
        <name>ATP</name>
        <dbReference type="ChEBI" id="CHEBI:30616"/>
    </ligand>
</feature>
<dbReference type="HAMAP" id="MF_02207">
    <property type="entry name" value="MreB"/>
    <property type="match status" value="1"/>
</dbReference>
<evidence type="ECO:0000256" key="3">
    <source>
        <dbReference type="ARBA" id="ARBA00022840"/>
    </source>
</evidence>
<evidence type="ECO:0000256" key="1">
    <source>
        <dbReference type="ARBA" id="ARBA00022490"/>
    </source>
</evidence>
<organism evidence="7 8">
    <name type="scientific">candidate division KD3-62 bacterium DG_56</name>
    <dbReference type="NCBI Taxonomy" id="1704032"/>
    <lineage>
        <taxon>Bacteria</taxon>
        <taxon>candidate division KD3-62</taxon>
    </lineage>
</organism>
<evidence type="ECO:0000256" key="6">
    <source>
        <dbReference type="HAMAP-Rule" id="MF_02207"/>
    </source>
</evidence>
<dbReference type="AlphaFoldDB" id="A0A0S7XNJ6"/>
<dbReference type="CDD" id="cd10225">
    <property type="entry name" value="ASKHA_NBD_MreB-like"/>
    <property type="match status" value="1"/>
</dbReference>
<dbReference type="GO" id="GO:0005524">
    <property type="term" value="F:ATP binding"/>
    <property type="evidence" value="ECO:0007669"/>
    <property type="project" value="UniProtKB-KW"/>
</dbReference>
<keyword evidence="3 6" id="KW-0067">ATP-binding</keyword>
<dbReference type="InterPro" id="IPR043129">
    <property type="entry name" value="ATPase_NBD"/>
</dbReference>
<dbReference type="GO" id="GO:0008360">
    <property type="term" value="P:regulation of cell shape"/>
    <property type="evidence" value="ECO:0007669"/>
    <property type="project" value="UniProtKB-UniRule"/>
</dbReference>
<dbReference type="PRINTS" id="PR01652">
    <property type="entry name" value="SHAPEPROTEIN"/>
</dbReference>
<name>A0A0S7XNJ6_9BACT</name>
<proteinExistence type="inferred from homology"/>
<keyword evidence="4 6" id="KW-0133">Cell shape</keyword>
<sequence length="348" mass="35942">MNGAGRLWPRRGWGELAIDLGTANTVACLRRGRISVGEPTVITIERATGRTVAVGAEAKAMLGRTPESLEVVRPLRRGVIADFEATQTLLAAFMDRAIARRPWSRLAVVITVPTGVTGIERHAAREAALGAGARQAVALEAPVAAALGLGLGNDVKPAAIIDVGAGTTEIAAVAMGGIVTSHAVRIAGDDMDAAIASYLRREFNLLVGELTAEAIKVEVGSACALGDDDRTTIARGRDLGSGLPKAIRVGAGQIRQAMAEPIRAITRAVVSGIEAMGPELASDISSAGLVLVGGGALLPGLDRLVQLETGMPVRRADDVVNCAARGAARALDMGDRVQFSDGYPRGRT</sequence>
<dbReference type="EMBL" id="LIZY01000045">
    <property type="protein sequence ID" value="KPJ64062.1"/>
    <property type="molecule type" value="Genomic_DNA"/>
</dbReference>
<keyword evidence="2 6" id="KW-0547">Nucleotide-binding</keyword>
<feature type="binding site" evidence="6">
    <location>
        <begin position="294"/>
        <end position="297"/>
    </location>
    <ligand>
        <name>ATP</name>
        <dbReference type="ChEBI" id="CHEBI:30616"/>
    </ligand>
</feature>
<dbReference type="NCBIfam" id="NF010539">
    <property type="entry name" value="PRK13927.1"/>
    <property type="match status" value="1"/>
</dbReference>
<evidence type="ECO:0000256" key="5">
    <source>
        <dbReference type="ARBA" id="ARBA00023458"/>
    </source>
</evidence>
<gene>
    <name evidence="6" type="primary">mreB</name>
    <name evidence="7" type="ORF">AMK68_02490</name>
</gene>
<keyword evidence="1 6" id="KW-0963">Cytoplasm</keyword>
<reference evidence="7 8" key="1">
    <citation type="journal article" date="2015" name="Microbiome">
        <title>Genomic resolution of linkages in carbon, nitrogen, and sulfur cycling among widespread estuary sediment bacteria.</title>
        <authorList>
            <person name="Baker B.J."/>
            <person name="Lazar C.S."/>
            <person name="Teske A.P."/>
            <person name="Dick G.J."/>
        </authorList>
    </citation>
    <scope>NUCLEOTIDE SEQUENCE [LARGE SCALE GENOMIC DNA]</scope>
    <source>
        <strain evidence="7">DG_56</strain>
    </source>
</reference>
<dbReference type="PANTHER" id="PTHR42749">
    <property type="entry name" value="CELL SHAPE-DETERMINING PROTEIN MREB"/>
    <property type="match status" value="1"/>
</dbReference>
<dbReference type="PATRIC" id="fig|1704032.3.peg.290"/>
<comment type="subcellular location">
    <subcellularLocation>
        <location evidence="6">Cytoplasm</location>
    </subcellularLocation>
    <text evidence="6">Membrane-associated.</text>
</comment>
<dbReference type="Proteomes" id="UP000052020">
    <property type="component" value="Unassembled WGS sequence"/>
</dbReference>
<dbReference type="Gene3D" id="3.30.420.40">
    <property type="match status" value="2"/>
</dbReference>
<protein>
    <recommendedName>
        <fullName evidence="6">Cell shape-determining protein MreB</fullName>
    </recommendedName>
</protein>
<evidence type="ECO:0000256" key="4">
    <source>
        <dbReference type="ARBA" id="ARBA00022960"/>
    </source>
</evidence>
<evidence type="ECO:0000313" key="8">
    <source>
        <dbReference type="Proteomes" id="UP000052020"/>
    </source>
</evidence>
<dbReference type="InterPro" id="IPR056546">
    <property type="entry name" value="MreB_MamK-like"/>
</dbReference>
<evidence type="ECO:0000313" key="7">
    <source>
        <dbReference type="EMBL" id="KPJ64062.1"/>
    </source>
</evidence>
<dbReference type="GO" id="GO:0000902">
    <property type="term" value="P:cell morphogenesis"/>
    <property type="evidence" value="ECO:0007669"/>
    <property type="project" value="InterPro"/>
</dbReference>
<evidence type="ECO:0000256" key="2">
    <source>
        <dbReference type="ARBA" id="ARBA00022741"/>
    </source>
</evidence>
<dbReference type="Pfam" id="PF06723">
    <property type="entry name" value="MreB_Mbl"/>
    <property type="match status" value="1"/>
</dbReference>
<comment type="similarity">
    <text evidence="5 6">Belongs to the FtsA/MreB family.</text>
</comment>
<dbReference type="GO" id="GO:0005737">
    <property type="term" value="C:cytoplasm"/>
    <property type="evidence" value="ECO:0007669"/>
    <property type="project" value="UniProtKB-SubCell"/>
</dbReference>
<comment type="subunit">
    <text evidence="6">Forms polymers.</text>
</comment>
<accession>A0A0S7XNJ6</accession>
<dbReference type="InterPro" id="IPR004753">
    <property type="entry name" value="MreB"/>
</dbReference>
<dbReference type="SUPFAM" id="SSF53067">
    <property type="entry name" value="Actin-like ATPase domain"/>
    <property type="match status" value="2"/>
</dbReference>
<comment type="caution">
    <text evidence="7">The sequence shown here is derived from an EMBL/GenBank/DDBJ whole genome shotgun (WGS) entry which is preliminary data.</text>
</comment>
<comment type="function">
    <text evidence="6">Forms membrane-associated dynamic filaments that are essential for cell shape determination. Acts by regulating cell wall synthesis and cell elongation, and thus cell shape. A feedback loop between cell geometry and MreB localization may maintain elongated cell shape by targeting cell wall growth to regions of negative cell wall curvature.</text>
</comment>